<dbReference type="RefSeq" id="WP_067986729.1">
    <property type="nucleotide sequence ID" value="NZ_CAXBCE010000018.1"/>
</dbReference>
<evidence type="ECO:0000256" key="3">
    <source>
        <dbReference type="ARBA" id="ARBA00023237"/>
    </source>
</evidence>
<organism evidence="7 8">
    <name type="scientific">Neptuniibacter pectenicola</name>
    <dbReference type="NCBI Taxonomy" id="1806669"/>
    <lineage>
        <taxon>Bacteria</taxon>
        <taxon>Pseudomonadati</taxon>
        <taxon>Pseudomonadota</taxon>
        <taxon>Gammaproteobacteria</taxon>
        <taxon>Oceanospirillales</taxon>
        <taxon>Oceanospirillaceae</taxon>
        <taxon>Neptuniibacter</taxon>
    </lineage>
</organism>
<dbReference type="InterPro" id="IPR017687">
    <property type="entry name" value="BamB"/>
</dbReference>
<evidence type="ECO:0000313" key="7">
    <source>
        <dbReference type="EMBL" id="MEM5537452.1"/>
    </source>
</evidence>
<proteinExistence type="inferred from homology"/>
<dbReference type="InterPro" id="IPR011047">
    <property type="entry name" value="Quinoprotein_ADH-like_sf"/>
</dbReference>
<evidence type="ECO:0000256" key="1">
    <source>
        <dbReference type="ARBA" id="ARBA00022729"/>
    </source>
</evidence>
<keyword evidence="4" id="KW-0564">Palmitate</keyword>
<feature type="signal peptide" evidence="5">
    <location>
        <begin position="1"/>
        <end position="23"/>
    </location>
</feature>
<comment type="subcellular location">
    <subcellularLocation>
        <location evidence="4">Cell outer membrane</location>
        <topology evidence="4">Lipid-anchor</topology>
    </subcellularLocation>
</comment>
<gene>
    <name evidence="4 7" type="primary">bamB</name>
    <name evidence="7" type="ORF">WNY58_13735</name>
</gene>
<dbReference type="SUPFAM" id="SSF50998">
    <property type="entry name" value="Quinoprotein alcohol dehydrogenase-like"/>
    <property type="match status" value="1"/>
</dbReference>
<dbReference type="InterPro" id="IPR015943">
    <property type="entry name" value="WD40/YVTN_repeat-like_dom_sf"/>
</dbReference>
<evidence type="ECO:0000256" key="5">
    <source>
        <dbReference type="SAM" id="SignalP"/>
    </source>
</evidence>
<dbReference type="InterPro" id="IPR002372">
    <property type="entry name" value="PQQ_rpt_dom"/>
</dbReference>
<dbReference type="EMBL" id="JBBMRA010000014">
    <property type="protein sequence ID" value="MEM5537452.1"/>
    <property type="molecule type" value="Genomic_DNA"/>
</dbReference>
<keyword evidence="1 4" id="KW-0732">Signal</keyword>
<dbReference type="Pfam" id="PF13360">
    <property type="entry name" value="PQQ_2"/>
    <property type="match status" value="1"/>
</dbReference>
<evidence type="ECO:0000313" key="8">
    <source>
        <dbReference type="Proteomes" id="UP001449225"/>
    </source>
</evidence>
<dbReference type="Gene3D" id="2.130.10.10">
    <property type="entry name" value="YVTN repeat-like/Quinoprotein amine dehydrogenase"/>
    <property type="match status" value="1"/>
</dbReference>
<evidence type="ECO:0000256" key="2">
    <source>
        <dbReference type="ARBA" id="ARBA00023136"/>
    </source>
</evidence>
<comment type="subunit">
    <text evidence="4">Part of the Bam complex.</text>
</comment>
<feature type="domain" description="Pyrrolo-quinoline quinone repeat" evidence="6">
    <location>
        <begin position="77"/>
        <end position="309"/>
    </location>
</feature>
<dbReference type="InterPro" id="IPR018391">
    <property type="entry name" value="PQQ_b-propeller_rpt"/>
</dbReference>
<dbReference type="PROSITE" id="PS51257">
    <property type="entry name" value="PROKAR_LIPOPROTEIN"/>
    <property type="match status" value="1"/>
</dbReference>
<comment type="caution">
    <text evidence="7">The sequence shown here is derived from an EMBL/GenBank/DDBJ whole genome shotgun (WGS) entry which is preliminary data.</text>
</comment>
<sequence>MKSLCRLAAVSIASLIIAGCGFWGDDGEEVEPNPLVSFEAEKTVSVLWSASVGSGLGNKYHQFRPAIDGEHIFASDKDGSVYAFDVKTGKKVWEVELETTIVGGVGAGVGRVAVANEEGEVVVLSAEDGAELWRANVNSEVTSAAQFNEELAVFQLINGKVIAFDIVTGEQRWLYDSQIPRLTLRGTSSPIVASDVTFAGFASGKLVAIDNAKGAAIWESRVALPQGRSELERMVDIDGRPLLVDRMIYVSSYQGRLVAINPFRAQVVWAQDVSSYHSLAEGFGNIYVSESNDAVQAFDRASSASVWRQAELENRGITAPATIGSDVVVADYEGYLHVMSQTDGHFVARHKVDSSGVYGDMLVKDDVLYVLTNSGRLAALSIQ</sequence>
<name>A0ABU9TUR0_9GAMM</name>
<dbReference type="SMART" id="SM00564">
    <property type="entry name" value="PQQ"/>
    <property type="match status" value="6"/>
</dbReference>
<reference evidence="7 8" key="1">
    <citation type="submission" date="2024-03" db="EMBL/GenBank/DDBJ databases">
        <title>Community enrichment and isolation of bacterial strains for fucoidan degradation.</title>
        <authorList>
            <person name="Sichert A."/>
        </authorList>
    </citation>
    <scope>NUCLEOTIDE SEQUENCE [LARGE SCALE GENOMIC DNA]</scope>
    <source>
        <strain evidence="7 8">AS76</strain>
    </source>
</reference>
<evidence type="ECO:0000256" key="4">
    <source>
        <dbReference type="HAMAP-Rule" id="MF_00923"/>
    </source>
</evidence>
<comment type="similarity">
    <text evidence="4">Belongs to the BamB family.</text>
</comment>
<comment type="function">
    <text evidence="4">Part of the outer membrane protein assembly complex, which is involved in assembly and insertion of beta-barrel proteins into the outer membrane.</text>
</comment>
<dbReference type="PANTHER" id="PTHR34512">
    <property type="entry name" value="CELL SURFACE PROTEIN"/>
    <property type="match status" value="1"/>
</dbReference>
<dbReference type="HAMAP" id="MF_00923">
    <property type="entry name" value="OM_assembly_BamB"/>
    <property type="match status" value="1"/>
</dbReference>
<keyword evidence="2 4" id="KW-0472">Membrane</keyword>
<dbReference type="PANTHER" id="PTHR34512:SF30">
    <property type="entry name" value="OUTER MEMBRANE PROTEIN ASSEMBLY FACTOR BAMB"/>
    <property type="match status" value="1"/>
</dbReference>
<dbReference type="NCBIfam" id="TIGR03300">
    <property type="entry name" value="assembly_YfgL"/>
    <property type="match status" value="1"/>
</dbReference>
<protein>
    <recommendedName>
        <fullName evidence="4">Outer membrane protein assembly factor BamB</fullName>
    </recommendedName>
</protein>
<evidence type="ECO:0000259" key="6">
    <source>
        <dbReference type="Pfam" id="PF13360"/>
    </source>
</evidence>
<keyword evidence="3 4" id="KW-0998">Cell outer membrane</keyword>
<keyword evidence="4" id="KW-0449">Lipoprotein</keyword>
<dbReference type="Proteomes" id="UP001449225">
    <property type="component" value="Unassembled WGS sequence"/>
</dbReference>
<keyword evidence="8" id="KW-1185">Reference proteome</keyword>
<accession>A0ABU9TUR0</accession>
<feature type="chain" id="PRO_5047300164" description="Outer membrane protein assembly factor BamB" evidence="5">
    <location>
        <begin position="24"/>
        <end position="383"/>
    </location>
</feature>